<gene>
    <name evidence="2" type="ORF">RUM44_009438</name>
</gene>
<organism evidence="2 3">
    <name type="scientific">Polyplax serrata</name>
    <name type="common">Common mouse louse</name>
    <dbReference type="NCBI Taxonomy" id="468196"/>
    <lineage>
        <taxon>Eukaryota</taxon>
        <taxon>Metazoa</taxon>
        <taxon>Ecdysozoa</taxon>
        <taxon>Arthropoda</taxon>
        <taxon>Hexapoda</taxon>
        <taxon>Insecta</taxon>
        <taxon>Pterygota</taxon>
        <taxon>Neoptera</taxon>
        <taxon>Paraneoptera</taxon>
        <taxon>Psocodea</taxon>
        <taxon>Troctomorpha</taxon>
        <taxon>Phthiraptera</taxon>
        <taxon>Anoplura</taxon>
        <taxon>Polyplacidae</taxon>
        <taxon>Polyplax</taxon>
    </lineage>
</organism>
<reference evidence="2 3" key="1">
    <citation type="submission" date="2023-09" db="EMBL/GenBank/DDBJ databases">
        <title>Genomes of two closely related lineages of the louse Polyplax serrata with different host specificities.</title>
        <authorList>
            <person name="Martinu J."/>
            <person name="Tarabai H."/>
            <person name="Stefka J."/>
            <person name="Hypsa V."/>
        </authorList>
    </citation>
    <scope>NUCLEOTIDE SEQUENCE [LARGE SCALE GENOMIC DNA]</scope>
    <source>
        <strain evidence="2">98ZLc_SE</strain>
    </source>
</reference>
<name>A0ABR1ATA2_POLSC</name>
<accession>A0ABR1ATA2</accession>
<sequence length="112" mass="12708">MGNKLTPRKRRKKRDKNYPKMNETISGRSQNGIFLHFTAGQSRSVCAGRRKIDVVVENSKIEYMNVKKNCGLCLELSNGKTLGNSNECRLGNDSFLGRLVQKLMQITTRSQD</sequence>
<keyword evidence="3" id="KW-1185">Reference proteome</keyword>
<dbReference type="Proteomes" id="UP001359485">
    <property type="component" value="Unassembled WGS sequence"/>
</dbReference>
<proteinExistence type="predicted"/>
<protein>
    <submittedName>
        <fullName evidence="2">Uncharacterized protein</fullName>
    </submittedName>
</protein>
<evidence type="ECO:0000313" key="3">
    <source>
        <dbReference type="Proteomes" id="UP001359485"/>
    </source>
</evidence>
<feature type="region of interest" description="Disordered" evidence="1">
    <location>
        <begin position="1"/>
        <end position="25"/>
    </location>
</feature>
<dbReference type="EMBL" id="JAWJWF010000045">
    <property type="protein sequence ID" value="KAK6626961.1"/>
    <property type="molecule type" value="Genomic_DNA"/>
</dbReference>
<feature type="compositionally biased region" description="Basic residues" evidence="1">
    <location>
        <begin position="1"/>
        <end position="15"/>
    </location>
</feature>
<evidence type="ECO:0000313" key="2">
    <source>
        <dbReference type="EMBL" id="KAK6626961.1"/>
    </source>
</evidence>
<evidence type="ECO:0000256" key="1">
    <source>
        <dbReference type="SAM" id="MobiDB-lite"/>
    </source>
</evidence>
<comment type="caution">
    <text evidence="2">The sequence shown here is derived from an EMBL/GenBank/DDBJ whole genome shotgun (WGS) entry which is preliminary data.</text>
</comment>